<feature type="transmembrane region" description="Helical" evidence="1">
    <location>
        <begin position="56"/>
        <end position="75"/>
    </location>
</feature>
<evidence type="ECO:0000313" key="3">
    <source>
        <dbReference type="Proteomes" id="UP000198741"/>
    </source>
</evidence>
<dbReference type="RefSeq" id="WP_090476686.1">
    <property type="nucleotide sequence ID" value="NZ_LT629710.1"/>
</dbReference>
<sequence>MTTSDWIIDIVLILIVVRQMREEKFTARVVLLPAGIVAFVAHSYLHSFPTGGNDLLLIGLAAALGIALGLAGGLLTRVRSADGAAFIKAGPAAAGLWIASMTARLGFIIWISHHSGAVSIADFSVAHHITSGETWQTALVLLALTEVVARIAVIAVRSVRAARLTAPATAVETAPVG</sequence>
<keyword evidence="1" id="KW-0472">Membrane</keyword>
<dbReference type="OrthoDB" id="4273586at2"/>
<keyword evidence="1" id="KW-0812">Transmembrane</keyword>
<proteinExistence type="predicted"/>
<organism evidence="2 3">
    <name type="scientific">Nakamurella panacisegetis</name>
    <dbReference type="NCBI Taxonomy" id="1090615"/>
    <lineage>
        <taxon>Bacteria</taxon>
        <taxon>Bacillati</taxon>
        <taxon>Actinomycetota</taxon>
        <taxon>Actinomycetes</taxon>
        <taxon>Nakamurellales</taxon>
        <taxon>Nakamurellaceae</taxon>
        <taxon>Nakamurella</taxon>
    </lineage>
</organism>
<accession>A0A1H0PED3</accession>
<feature type="transmembrane region" description="Helical" evidence="1">
    <location>
        <begin position="135"/>
        <end position="156"/>
    </location>
</feature>
<keyword evidence="3" id="KW-1185">Reference proteome</keyword>
<name>A0A1H0PED3_9ACTN</name>
<keyword evidence="1" id="KW-1133">Transmembrane helix</keyword>
<protein>
    <recommendedName>
        <fullName evidence="4">DUF1453 domain-containing protein</fullName>
    </recommendedName>
</protein>
<evidence type="ECO:0000313" key="2">
    <source>
        <dbReference type="EMBL" id="SDP03452.1"/>
    </source>
</evidence>
<evidence type="ECO:0008006" key="4">
    <source>
        <dbReference type="Google" id="ProtNLM"/>
    </source>
</evidence>
<evidence type="ECO:0000256" key="1">
    <source>
        <dbReference type="SAM" id="Phobius"/>
    </source>
</evidence>
<feature type="transmembrane region" description="Helical" evidence="1">
    <location>
        <begin position="96"/>
        <end position="115"/>
    </location>
</feature>
<gene>
    <name evidence="2" type="ORF">SAMN04515671_2743</name>
</gene>
<dbReference type="EMBL" id="LT629710">
    <property type="protein sequence ID" value="SDP03452.1"/>
    <property type="molecule type" value="Genomic_DNA"/>
</dbReference>
<feature type="transmembrane region" description="Helical" evidence="1">
    <location>
        <begin position="25"/>
        <end position="44"/>
    </location>
</feature>
<dbReference type="Proteomes" id="UP000198741">
    <property type="component" value="Chromosome I"/>
</dbReference>
<dbReference type="AlphaFoldDB" id="A0A1H0PED3"/>
<reference evidence="2 3" key="1">
    <citation type="submission" date="2016-10" db="EMBL/GenBank/DDBJ databases">
        <authorList>
            <person name="de Groot N.N."/>
        </authorList>
    </citation>
    <scope>NUCLEOTIDE SEQUENCE [LARGE SCALE GENOMIC DNA]</scope>
    <source>
        <strain evidence="3">P4-7,KCTC 19426,CECT 7604</strain>
    </source>
</reference>